<evidence type="ECO:0000313" key="1">
    <source>
        <dbReference type="EMBL" id="VIO59834.1"/>
    </source>
</evidence>
<dbReference type="AlphaFoldDB" id="A0A4E9EDL2"/>
<accession>A0A4E9EDL2</accession>
<organism evidence="1">
    <name type="scientific">Gibberella zeae</name>
    <name type="common">Wheat head blight fungus</name>
    <name type="synonym">Fusarium graminearum</name>
    <dbReference type="NCBI Taxonomy" id="5518"/>
    <lineage>
        <taxon>Eukaryota</taxon>
        <taxon>Fungi</taxon>
        <taxon>Dikarya</taxon>
        <taxon>Ascomycota</taxon>
        <taxon>Pezizomycotina</taxon>
        <taxon>Sordariomycetes</taxon>
        <taxon>Hypocreomycetidae</taxon>
        <taxon>Hypocreales</taxon>
        <taxon>Nectriaceae</taxon>
        <taxon>Fusarium</taxon>
    </lineage>
</organism>
<dbReference type="EMBL" id="CAAKMV010000141">
    <property type="protein sequence ID" value="VIO59834.1"/>
    <property type="molecule type" value="Genomic_DNA"/>
</dbReference>
<protein>
    <submittedName>
        <fullName evidence="1">Uncharacterized protein</fullName>
    </submittedName>
</protein>
<gene>
    <name evidence="1" type="ORF">FUG_LOCUS356143</name>
</gene>
<sequence>MAMKTSTPNNVVGWYASRAKQRINVIAVGSLVQTLCETQVVLRIPDLDSKFTYPVNCQSPKQKTRHGG</sequence>
<reference evidence="1" key="1">
    <citation type="submission" date="2019-04" db="EMBL/GenBank/DDBJ databases">
        <authorList>
            <person name="Melise S."/>
            <person name="Noan J."/>
            <person name="Okalmin O."/>
        </authorList>
    </citation>
    <scope>NUCLEOTIDE SEQUENCE</scope>
    <source>
        <strain evidence="1">FN9</strain>
    </source>
</reference>
<proteinExistence type="predicted"/>
<name>A0A4E9EDL2_GIBZA</name>